<dbReference type="AlphaFoldDB" id="A0A9R0WZ68"/>
<feature type="compositionally biased region" description="Acidic residues" evidence="1">
    <location>
        <begin position="243"/>
        <end position="266"/>
    </location>
</feature>
<dbReference type="SUPFAM" id="SSF81383">
    <property type="entry name" value="F-box domain"/>
    <property type="match status" value="1"/>
</dbReference>
<accession>A0A9R0WZ68</accession>
<dbReference type="InterPro" id="IPR005174">
    <property type="entry name" value="KIB1-4_b-propeller"/>
</dbReference>
<sequence>MAASWVDLHQDLLDLVVANLLDPGDRARARAVCRSWHAAVRRHGPQAAQLPWIVFPDGEFITPTNGSRWECPGSIPDNARCRGSADEWLLLGIYEQNLIYIPEDEVESYCFNNYVLHNIFPLEYVPLTELDAVLHRAYHVLKFRMRSTARDFIAVTTTNENHPLIVILPGKGVWLPEPRAEPYIYIVDIAFSGDKLYGITKAGDLIPFDLGLDEDGRPMVTIGRRVIRQPLDYMDYDWWPPSDSDDDDRDIDDDDDYDDVVGEEEGDVAIDEDNEEEEKMEATMDVKTAGDNGVVDFDQDWTTMANDNDDGEKDHNYLNSTYYNGNKEITSWHLVQSWGELFMVKTRTSMLPDYTMSTRQVDVFMADVNTCKWIPMANGLGGSQTLFISPDYSKFVYAPCGDVEEDAIYLLESGEVFNTKTHNASPTRFRERCYFGEDGMWLFPPELVL</sequence>
<dbReference type="InterPro" id="IPR036047">
    <property type="entry name" value="F-box-like_dom_sf"/>
</dbReference>
<organism evidence="3 4">
    <name type="scientific">Triticum turgidum subsp. durum</name>
    <name type="common">Durum wheat</name>
    <name type="synonym">Triticum durum</name>
    <dbReference type="NCBI Taxonomy" id="4567"/>
    <lineage>
        <taxon>Eukaryota</taxon>
        <taxon>Viridiplantae</taxon>
        <taxon>Streptophyta</taxon>
        <taxon>Embryophyta</taxon>
        <taxon>Tracheophyta</taxon>
        <taxon>Spermatophyta</taxon>
        <taxon>Magnoliopsida</taxon>
        <taxon>Liliopsida</taxon>
        <taxon>Poales</taxon>
        <taxon>Poaceae</taxon>
        <taxon>BOP clade</taxon>
        <taxon>Pooideae</taxon>
        <taxon>Triticodae</taxon>
        <taxon>Triticeae</taxon>
        <taxon>Triticinae</taxon>
        <taxon>Triticum</taxon>
    </lineage>
</organism>
<name>A0A9R0WZ68_TRITD</name>
<gene>
    <name evidence="3" type="ORF">TRITD_5Bv1G017670</name>
</gene>
<dbReference type="PANTHER" id="PTHR33110">
    <property type="entry name" value="F-BOX/KELCH-REPEAT PROTEIN-RELATED"/>
    <property type="match status" value="1"/>
</dbReference>
<feature type="domain" description="KIB1-4 beta-propeller" evidence="2">
    <location>
        <begin position="69"/>
        <end position="418"/>
    </location>
</feature>
<dbReference type="PANTHER" id="PTHR33110:SF114">
    <property type="entry name" value="F-BOX DOMAIN-CONTAINING PROTEIN"/>
    <property type="match status" value="1"/>
</dbReference>
<keyword evidence="4" id="KW-1185">Reference proteome</keyword>
<reference evidence="3 4" key="1">
    <citation type="submission" date="2017-09" db="EMBL/GenBank/DDBJ databases">
        <authorList>
            <consortium name="International Durum Wheat Genome Sequencing Consortium (IDWGSC)"/>
            <person name="Milanesi L."/>
        </authorList>
    </citation>
    <scope>NUCLEOTIDE SEQUENCE [LARGE SCALE GENOMIC DNA]</scope>
    <source>
        <strain evidence="4">cv. Svevo</strain>
    </source>
</reference>
<evidence type="ECO:0000313" key="3">
    <source>
        <dbReference type="EMBL" id="VAI27137.1"/>
    </source>
</evidence>
<proteinExistence type="predicted"/>
<protein>
    <recommendedName>
        <fullName evidence="2">KIB1-4 beta-propeller domain-containing protein</fullName>
    </recommendedName>
</protein>
<evidence type="ECO:0000259" key="2">
    <source>
        <dbReference type="Pfam" id="PF03478"/>
    </source>
</evidence>
<dbReference type="EMBL" id="LT934120">
    <property type="protein sequence ID" value="VAI27137.1"/>
    <property type="molecule type" value="Genomic_DNA"/>
</dbReference>
<dbReference type="Proteomes" id="UP000324705">
    <property type="component" value="Chromosome 5B"/>
</dbReference>
<dbReference type="Gramene" id="TRITD5Bv1G017670.1">
    <property type="protein sequence ID" value="TRITD5Bv1G017670.1"/>
    <property type="gene ID" value="TRITD5Bv1G017670"/>
</dbReference>
<feature type="region of interest" description="Disordered" evidence="1">
    <location>
        <begin position="238"/>
        <end position="266"/>
    </location>
</feature>
<dbReference type="Gene3D" id="1.20.1280.50">
    <property type="match status" value="1"/>
</dbReference>
<dbReference type="OMA" id="TMANDND"/>
<dbReference type="Pfam" id="PF03478">
    <property type="entry name" value="Beta-prop_KIB1-4"/>
    <property type="match status" value="1"/>
</dbReference>
<evidence type="ECO:0000313" key="4">
    <source>
        <dbReference type="Proteomes" id="UP000324705"/>
    </source>
</evidence>
<evidence type="ECO:0000256" key="1">
    <source>
        <dbReference type="SAM" id="MobiDB-lite"/>
    </source>
</evidence>